<evidence type="ECO:0000256" key="1">
    <source>
        <dbReference type="SAM" id="MobiDB-lite"/>
    </source>
</evidence>
<feature type="compositionally biased region" description="Polar residues" evidence="1">
    <location>
        <begin position="109"/>
        <end position="118"/>
    </location>
</feature>
<sequence length="503" mass="55861">MQAQHTLSKKKTPFHHHARAGTARATVLSLPGSPAFVHPPSYVSMRATVKHHAAGTVKRTVPYKHQGEIGGAAVPQCLYTNTQTATDQETTPNPDAIANQDCHNERTAYDNSASSVPDQPTDKCPTAGPKSATVSPRDIRPLPAIDYSESDFIQSDRSDEEENYVKCFSCGCVFSEDKHGEQWIQSTVSRNEKPPPVHPTEIRTSISPSSAFELNTTSAFANYATEADWVAPAIVSSLQVFTFTVRKVNPTEIRTSISPSSAVEFNTTSVLSNYVTEADTSHTSGIRRSYKTAHHLNGLARTRRFRTTRAAQNPRSPDPKARISPRCQRHHSSAIKPTTPQSSTHFWAATSRQARDVGLGARPCVLLITKVFQRRHTSPQGQPEHLDEKDIILMMGARVCVKDTGIPFGRNNSVHAVGFEPLTPHHWDLGQYQTDSFKSYRLLQEIVTPCKPTRSQKDIEGEEEGELVEPASYRIEKDERKGSTRKDRSRQGTKPEKDYQRNA</sequence>
<organism evidence="2">
    <name type="scientific">Timema californicum</name>
    <name type="common">California timema</name>
    <name type="synonym">Walking stick</name>
    <dbReference type="NCBI Taxonomy" id="61474"/>
    <lineage>
        <taxon>Eukaryota</taxon>
        <taxon>Metazoa</taxon>
        <taxon>Ecdysozoa</taxon>
        <taxon>Arthropoda</taxon>
        <taxon>Hexapoda</taxon>
        <taxon>Insecta</taxon>
        <taxon>Pterygota</taxon>
        <taxon>Neoptera</taxon>
        <taxon>Polyneoptera</taxon>
        <taxon>Phasmatodea</taxon>
        <taxon>Timematodea</taxon>
        <taxon>Timematoidea</taxon>
        <taxon>Timematidae</taxon>
        <taxon>Timema</taxon>
    </lineage>
</organism>
<dbReference type="AlphaFoldDB" id="A0A7R9IW36"/>
<dbReference type="EMBL" id="OE179202">
    <property type="protein sequence ID" value="CAD7568006.1"/>
    <property type="molecule type" value="Genomic_DNA"/>
</dbReference>
<accession>A0A7R9IW36</accession>
<name>A0A7R9IW36_TIMCA</name>
<feature type="region of interest" description="Disordered" evidence="1">
    <location>
        <begin position="1"/>
        <end position="21"/>
    </location>
</feature>
<protein>
    <submittedName>
        <fullName evidence="2">(California timema) hypothetical protein</fullName>
    </submittedName>
</protein>
<gene>
    <name evidence="2" type="ORF">TCMB3V08_LOCUS782</name>
</gene>
<reference evidence="2" key="1">
    <citation type="submission" date="2020-11" db="EMBL/GenBank/DDBJ databases">
        <authorList>
            <person name="Tran Van P."/>
        </authorList>
    </citation>
    <scope>NUCLEOTIDE SEQUENCE</scope>
</reference>
<feature type="region of interest" description="Disordered" evidence="1">
    <location>
        <begin position="108"/>
        <end position="138"/>
    </location>
</feature>
<feature type="region of interest" description="Disordered" evidence="1">
    <location>
        <begin position="452"/>
        <end position="503"/>
    </location>
</feature>
<feature type="compositionally biased region" description="Basic and acidic residues" evidence="1">
    <location>
        <begin position="474"/>
        <end position="503"/>
    </location>
</feature>
<evidence type="ECO:0000313" key="2">
    <source>
        <dbReference type="EMBL" id="CAD7568006.1"/>
    </source>
</evidence>
<proteinExistence type="predicted"/>
<feature type="compositionally biased region" description="Basic residues" evidence="1">
    <location>
        <begin position="7"/>
        <end position="19"/>
    </location>
</feature>